<keyword evidence="4" id="KW-1185">Reference proteome</keyword>
<organism evidence="3 4">
    <name type="scientific">Haladaptatus pallidirubidus</name>
    <dbReference type="NCBI Taxonomy" id="1008152"/>
    <lineage>
        <taxon>Archaea</taxon>
        <taxon>Methanobacteriati</taxon>
        <taxon>Methanobacteriota</taxon>
        <taxon>Stenosarchaea group</taxon>
        <taxon>Halobacteria</taxon>
        <taxon>Halobacteriales</taxon>
        <taxon>Haladaptataceae</taxon>
        <taxon>Haladaptatus</taxon>
    </lineage>
</organism>
<dbReference type="GeneID" id="68614605"/>
<keyword evidence="2" id="KW-1133">Transmembrane helix</keyword>
<feature type="region of interest" description="Disordered" evidence="1">
    <location>
        <begin position="39"/>
        <end position="61"/>
    </location>
</feature>
<gene>
    <name evidence="3" type="ORF">GCM10025751_35320</name>
</gene>
<dbReference type="RefSeq" id="WP_227774408.1">
    <property type="nucleotide sequence ID" value="NZ_BAABKX010000015.1"/>
</dbReference>
<proteinExistence type="predicted"/>
<evidence type="ECO:0000313" key="3">
    <source>
        <dbReference type="EMBL" id="GAA5055543.1"/>
    </source>
</evidence>
<reference evidence="3 4" key="1">
    <citation type="journal article" date="2019" name="Int. J. Syst. Evol. Microbiol.">
        <title>The Global Catalogue of Microorganisms (GCM) 10K type strain sequencing project: providing services to taxonomists for standard genome sequencing and annotation.</title>
        <authorList>
            <consortium name="The Broad Institute Genomics Platform"/>
            <consortium name="The Broad Institute Genome Sequencing Center for Infectious Disease"/>
            <person name="Wu L."/>
            <person name="Ma J."/>
        </authorList>
    </citation>
    <scope>NUCLEOTIDE SEQUENCE [LARGE SCALE GENOMIC DNA]</scope>
    <source>
        <strain evidence="3 4">JCM 17504</strain>
    </source>
</reference>
<comment type="caution">
    <text evidence="3">The sequence shown here is derived from an EMBL/GenBank/DDBJ whole genome shotgun (WGS) entry which is preliminary data.</text>
</comment>
<name>A0AAV3UKP4_9EURY</name>
<feature type="transmembrane region" description="Helical" evidence="2">
    <location>
        <begin position="12"/>
        <end position="33"/>
    </location>
</feature>
<keyword evidence="2" id="KW-0472">Membrane</keyword>
<dbReference type="AlphaFoldDB" id="A0AAV3UKP4"/>
<feature type="region of interest" description="Disordered" evidence="1">
    <location>
        <begin position="83"/>
        <end position="106"/>
    </location>
</feature>
<dbReference type="Proteomes" id="UP001501729">
    <property type="component" value="Unassembled WGS sequence"/>
</dbReference>
<dbReference type="EMBL" id="BAABKX010000015">
    <property type="protein sequence ID" value="GAA5055543.1"/>
    <property type="molecule type" value="Genomic_DNA"/>
</dbReference>
<protein>
    <submittedName>
        <fullName evidence="3">Uncharacterized protein</fullName>
    </submittedName>
</protein>
<dbReference type="Pfam" id="PF23956">
    <property type="entry name" value="DUF7285"/>
    <property type="match status" value="1"/>
</dbReference>
<sequence length="134" mass="14440">MRRWSRERAQAEPLPALIAVFAISVGLVTYTGVLGDAMPEPNRNPAPATLSGVERAASSNGVVTPTRLVGALRMKPEGRHLNVTLATNPGDENRTRLWNEGPPTPKTADAAETIVSVRVSPGNIRPARLRVEVW</sequence>
<evidence type="ECO:0000256" key="1">
    <source>
        <dbReference type="SAM" id="MobiDB-lite"/>
    </source>
</evidence>
<evidence type="ECO:0000313" key="4">
    <source>
        <dbReference type="Proteomes" id="UP001501729"/>
    </source>
</evidence>
<dbReference type="InterPro" id="IPR055709">
    <property type="entry name" value="DUF7285"/>
</dbReference>
<keyword evidence="2" id="KW-0812">Transmembrane</keyword>
<accession>A0AAV3UKP4</accession>
<evidence type="ECO:0000256" key="2">
    <source>
        <dbReference type="SAM" id="Phobius"/>
    </source>
</evidence>